<feature type="domain" description="PPIase cyclophilin-type" evidence="3">
    <location>
        <begin position="73"/>
        <end position="221"/>
    </location>
</feature>
<evidence type="ECO:0000259" key="3">
    <source>
        <dbReference type="PROSITE" id="PS50072"/>
    </source>
</evidence>
<comment type="caution">
    <text evidence="4">The sequence shown here is derived from an EMBL/GenBank/DDBJ whole genome shotgun (WGS) entry which is preliminary data.</text>
</comment>
<keyword evidence="2" id="KW-0697">Rotamase</keyword>
<dbReference type="InterPro" id="IPR002130">
    <property type="entry name" value="Cyclophilin-type_PPIase_dom"/>
</dbReference>
<keyword evidence="2 4" id="KW-0413">Isomerase</keyword>
<evidence type="ECO:0000313" key="5">
    <source>
        <dbReference type="Proteomes" id="UP000327039"/>
    </source>
</evidence>
<organism evidence="4 5">
    <name type="scientific">Microbacterium radiodurans</name>
    <dbReference type="NCBI Taxonomy" id="661398"/>
    <lineage>
        <taxon>Bacteria</taxon>
        <taxon>Bacillati</taxon>
        <taxon>Actinomycetota</taxon>
        <taxon>Actinomycetes</taxon>
        <taxon>Micrococcales</taxon>
        <taxon>Microbacteriaceae</taxon>
        <taxon>Microbacterium</taxon>
    </lineage>
</organism>
<dbReference type="PANTHER" id="PTHR45625">
    <property type="entry name" value="PEPTIDYL-PROLYL CIS-TRANS ISOMERASE-RELATED"/>
    <property type="match status" value="1"/>
</dbReference>
<evidence type="ECO:0000256" key="1">
    <source>
        <dbReference type="ARBA" id="ARBA00002388"/>
    </source>
</evidence>
<feature type="chain" id="PRO_5023963583" description="Peptidyl-prolyl cis-trans isomerase" evidence="2">
    <location>
        <begin position="27"/>
        <end position="222"/>
    </location>
</feature>
<feature type="signal peptide" evidence="2">
    <location>
        <begin position="1"/>
        <end position="26"/>
    </location>
</feature>
<dbReference type="PROSITE" id="PS50072">
    <property type="entry name" value="CSA_PPIASE_2"/>
    <property type="match status" value="1"/>
</dbReference>
<dbReference type="EMBL" id="VYRZ01000001">
    <property type="protein sequence ID" value="KAA9089294.1"/>
    <property type="molecule type" value="Genomic_DNA"/>
</dbReference>
<comment type="catalytic activity">
    <reaction evidence="2">
        <text>[protein]-peptidylproline (omega=180) = [protein]-peptidylproline (omega=0)</text>
        <dbReference type="Rhea" id="RHEA:16237"/>
        <dbReference type="Rhea" id="RHEA-COMP:10747"/>
        <dbReference type="Rhea" id="RHEA-COMP:10748"/>
        <dbReference type="ChEBI" id="CHEBI:83833"/>
        <dbReference type="ChEBI" id="CHEBI:83834"/>
        <dbReference type="EC" id="5.2.1.8"/>
    </reaction>
</comment>
<dbReference type="Proteomes" id="UP000327039">
    <property type="component" value="Unassembled WGS sequence"/>
</dbReference>
<evidence type="ECO:0000256" key="2">
    <source>
        <dbReference type="RuleBase" id="RU363019"/>
    </source>
</evidence>
<dbReference type="EC" id="5.2.1.8" evidence="2"/>
<dbReference type="PANTHER" id="PTHR45625:SF3">
    <property type="entry name" value="PEPTIDYL-PROLYL CIS-TRANS ISOMERASE B-RELATED"/>
    <property type="match status" value="1"/>
</dbReference>
<gene>
    <name evidence="4" type="ORF">F6B42_02060</name>
</gene>
<dbReference type="OrthoDB" id="5507614at2"/>
<dbReference type="RefSeq" id="WP_150417926.1">
    <property type="nucleotide sequence ID" value="NZ_VYRZ01000001.1"/>
</dbReference>
<dbReference type="Gene3D" id="2.40.100.10">
    <property type="entry name" value="Cyclophilin-like"/>
    <property type="match status" value="1"/>
</dbReference>
<accession>A0A5J5IT62</accession>
<keyword evidence="2" id="KW-0732">Signal</keyword>
<proteinExistence type="inferred from homology"/>
<name>A0A5J5IT62_9MICO</name>
<evidence type="ECO:0000313" key="4">
    <source>
        <dbReference type="EMBL" id="KAA9089294.1"/>
    </source>
</evidence>
<dbReference type="AlphaFoldDB" id="A0A5J5IT62"/>
<dbReference type="InterPro" id="IPR044666">
    <property type="entry name" value="Cyclophilin_A-like"/>
</dbReference>
<protein>
    <recommendedName>
        <fullName evidence="2">Peptidyl-prolyl cis-trans isomerase</fullName>
        <shortName evidence="2">PPIase</shortName>
        <ecNumber evidence="2">5.2.1.8</ecNumber>
    </recommendedName>
</protein>
<reference evidence="5" key="1">
    <citation type="submission" date="2019-09" db="EMBL/GenBank/DDBJ databases">
        <title>Mumia zhuanghuii sp. nov. isolated from the intestinal contents of plateau pika (Ochotona curzoniae) in the Qinghai-Tibet plateau of China.</title>
        <authorList>
            <person name="Tian Z."/>
        </authorList>
    </citation>
    <scope>NUCLEOTIDE SEQUENCE [LARGE SCALE GENOMIC DNA]</scope>
    <source>
        <strain evidence="5">DSM 25564</strain>
    </source>
</reference>
<comment type="function">
    <text evidence="1 2">PPIases accelerate the folding of proteins. It catalyzes the cis-trans isomerization of proline imidic peptide bonds in oligopeptides.</text>
</comment>
<keyword evidence="5" id="KW-1185">Reference proteome</keyword>
<dbReference type="Pfam" id="PF00160">
    <property type="entry name" value="Pro_isomerase"/>
    <property type="match status" value="1"/>
</dbReference>
<dbReference type="SUPFAM" id="SSF50891">
    <property type="entry name" value="Cyclophilin-like"/>
    <property type="match status" value="1"/>
</dbReference>
<sequence length="222" mass="22046">MRARLGSTLLVLSALVLVGCSSTPSAGPDADVPTVDAVPEGACAYVEAPGGVREVSPPPAEAEVSGAVAATLQTSVGDIPMTLDADTTPCTVGSFVSLAQQGYYDDSPCHRLTTQGIFVLQCGDPSGTGRGGPGYRYADELDGGETYPAGTVAMANAGPDTNGSQFFLVYEDTALPPSYTVFGQLDEAGLAVVREVAAAGAEGGAADGAPATAVTITGVAVG</sequence>
<dbReference type="InterPro" id="IPR029000">
    <property type="entry name" value="Cyclophilin-like_dom_sf"/>
</dbReference>
<dbReference type="PROSITE" id="PS51257">
    <property type="entry name" value="PROKAR_LIPOPROTEIN"/>
    <property type="match status" value="1"/>
</dbReference>
<dbReference type="CDD" id="cd00317">
    <property type="entry name" value="cyclophilin"/>
    <property type="match status" value="1"/>
</dbReference>
<comment type="similarity">
    <text evidence="2">Belongs to the cyclophilin-type PPIase family.</text>
</comment>
<dbReference type="GO" id="GO:0003755">
    <property type="term" value="F:peptidyl-prolyl cis-trans isomerase activity"/>
    <property type="evidence" value="ECO:0007669"/>
    <property type="project" value="UniProtKB-UniRule"/>
</dbReference>
<dbReference type="PRINTS" id="PR00153">
    <property type="entry name" value="CSAPPISMRASE"/>
</dbReference>